<proteinExistence type="predicted"/>
<dbReference type="PIRSF" id="PIRSF000090">
    <property type="entry name" value="Beta-ETF"/>
    <property type="match status" value="1"/>
</dbReference>
<dbReference type="SUPFAM" id="SSF52402">
    <property type="entry name" value="Adenine nucleotide alpha hydrolases-like"/>
    <property type="match status" value="1"/>
</dbReference>
<dbReference type="GO" id="GO:0009055">
    <property type="term" value="F:electron transfer activity"/>
    <property type="evidence" value="ECO:0007669"/>
    <property type="project" value="InterPro"/>
</dbReference>
<protein>
    <recommendedName>
        <fullName evidence="1">Electron transfer flavoprotein small subunit</fullName>
    </recommendedName>
</protein>
<dbReference type="PANTHER" id="PTHR21294:SF17">
    <property type="entry name" value="PROTEIN FIXA"/>
    <property type="match status" value="1"/>
</dbReference>
<comment type="caution">
    <text evidence="3">The sequence shown here is derived from an EMBL/GenBank/DDBJ whole genome shotgun (WGS) entry which is preliminary data.</text>
</comment>
<dbReference type="Gene3D" id="3.40.50.620">
    <property type="entry name" value="HUPs"/>
    <property type="match status" value="1"/>
</dbReference>
<reference evidence="3 4" key="1">
    <citation type="submission" date="2010-08" db="EMBL/GenBank/DDBJ databases">
        <authorList>
            <person name="Harkins D.M."/>
            <person name="Madupu R."/>
            <person name="Durkin A.S."/>
            <person name="Torralba M."/>
            <person name="Methe B."/>
            <person name="Sutton G.G."/>
            <person name="Nelson K.E."/>
        </authorList>
    </citation>
    <scope>NUCLEOTIDE SEQUENCE [LARGE SCALE GENOMIC DNA]</scope>
    <source>
        <strain evidence="3 4">DSM 17678</strain>
    </source>
</reference>
<dbReference type="eggNOG" id="COG2086">
    <property type="taxonomic scope" value="Bacteria"/>
</dbReference>
<dbReference type="EMBL" id="ADGQ01000072">
    <property type="protein sequence ID" value="EFM63971.1"/>
    <property type="molecule type" value="Genomic_DNA"/>
</dbReference>
<gene>
    <name evidence="3" type="primary">etfB</name>
    <name evidence="3" type="ORF">HMPREF0634_1026</name>
</gene>
<evidence type="ECO:0000256" key="1">
    <source>
        <dbReference type="ARBA" id="ARBA00042002"/>
    </source>
</evidence>
<evidence type="ECO:0000313" key="3">
    <source>
        <dbReference type="EMBL" id="EFM63971.1"/>
    </source>
</evidence>
<accession>E0E536</accession>
<dbReference type="InterPro" id="IPR014730">
    <property type="entry name" value="ETF_a/b_N"/>
</dbReference>
<keyword evidence="4" id="KW-1185">Reference proteome</keyword>
<dbReference type="Pfam" id="PF01012">
    <property type="entry name" value="ETF"/>
    <property type="match status" value="1"/>
</dbReference>
<sequence>MKIVACIKQVPDTTEVKLDPVKNTLIRDGVPSIINPDDKAGLELALQIKESVPGSTLTVVSMGPPQAEVALREALAMGADDAVLVTDRAFGGADTWATSSTIAGALRNIDYDIIIAGRQAIDGDTAQVGPQIAEHLGIPQVSYCEELKVEGDKFIVRRQFEDRYHIIEIKPPCLITTLSEEIDPRYMTVGGIFDAYQKEMKVWGLKDIEDKLDLSNIGLKGSPTNVKKSFTKQAKGKGVKLEGLTPEEAADAILAKLQEKYFI</sequence>
<evidence type="ECO:0000259" key="2">
    <source>
        <dbReference type="SMART" id="SM00893"/>
    </source>
</evidence>
<dbReference type="InterPro" id="IPR033948">
    <property type="entry name" value="ETF_beta_N"/>
</dbReference>
<dbReference type="OrthoDB" id="9804960at2"/>
<dbReference type="AlphaFoldDB" id="E0E536"/>
<dbReference type="Proteomes" id="UP000003244">
    <property type="component" value="Unassembled WGS sequence"/>
</dbReference>
<dbReference type="InterPro" id="IPR014729">
    <property type="entry name" value="Rossmann-like_a/b/a_fold"/>
</dbReference>
<dbReference type="GeneID" id="84801411"/>
<dbReference type="PANTHER" id="PTHR21294">
    <property type="entry name" value="ELECTRON TRANSFER FLAVOPROTEIN BETA-SUBUNIT"/>
    <property type="match status" value="1"/>
</dbReference>
<dbReference type="RefSeq" id="WP_007791160.1">
    <property type="nucleotide sequence ID" value="NZ_ADGQ01000072.1"/>
</dbReference>
<evidence type="ECO:0000313" key="4">
    <source>
        <dbReference type="Proteomes" id="UP000003244"/>
    </source>
</evidence>
<organism evidence="3 4">
    <name type="scientific">Peptostreptococcus stomatis DSM 17678</name>
    <dbReference type="NCBI Taxonomy" id="596315"/>
    <lineage>
        <taxon>Bacteria</taxon>
        <taxon>Bacillati</taxon>
        <taxon>Bacillota</taxon>
        <taxon>Clostridia</taxon>
        <taxon>Peptostreptococcales</taxon>
        <taxon>Peptostreptococcaceae</taxon>
        <taxon>Peptostreptococcus</taxon>
    </lineage>
</organism>
<dbReference type="STRING" id="596315.HMPREF0634_1026"/>
<dbReference type="SMART" id="SM00893">
    <property type="entry name" value="ETF"/>
    <property type="match status" value="1"/>
</dbReference>
<dbReference type="CDD" id="cd01714">
    <property type="entry name" value="ETF_beta"/>
    <property type="match status" value="1"/>
</dbReference>
<name>E0E536_9FIRM</name>
<dbReference type="InterPro" id="IPR012255">
    <property type="entry name" value="ETF_b"/>
</dbReference>
<feature type="domain" description="Electron transfer flavoprotein alpha/beta-subunit N-terminal" evidence="2">
    <location>
        <begin position="22"/>
        <end position="212"/>
    </location>
</feature>